<dbReference type="GO" id="GO:0005524">
    <property type="term" value="F:ATP binding"/>
    <property type="evidence" value="ECO:0007669"/>
    <property type="project" value="UniProtKB-KW"/>
</dbReference>
<dbReference type="SMART" id="SM00028">
    <property type="entry name" value="TPR"/>
    <property type="match status" value="5"/>
</dbReference>
<keyword evidence="9" id="KW-0802">TPR repeat</keyword>
<keyword evidence="5" id="KW-0547">Nucleotide-binding</keyword>
<dbReference type="InterPro" id="IPR050482">
    <property type="entry name" value="Sensor_HK_TwoCompSys"/>
</dbReference>
<dbReference type="PANTHER" id="PTHR24421:SF10">
    <property type="entry name" value="NITRATE_NITRITE SENSOR PROTEIN NARQ"/>
    <property type="match status" value="1"/>
</dbReference>
<comment type="catalytic activity">
    <reaction evidence="1">
        <text>ATP + protein L-histidine = ADP + protein N-phospho-L-histidine.</text>
        <dbReference type="EC" id="2.7.13.3"/>
    </reaction>
</comment>
<evidence type="ECO:0000256" key="4">
    <source>
        <dbReference type="ARBA" id="ARBA00022679"/>
    </source>
</evidence>
<dbReference type="GO" id="GO:0000155">
    <property type="term" value="F:phosphorelay sensor kinase activity"/>
    <property type="evidence" value="ECO:0007669"/>
    <property type="project" value="InterPro"/>
</dbReference>
<dbReference type="InterPro" id="IPR005467">
    <property type="entry name" value="His_kinase_dom"/>
</dbReference>
<evidence type="ECO:0000256" key="8">
    <source>
        <dbReference type="ARBA" id="ARBA00023012"/>
    </source>
</evidence>
<evidence type="ECO:0000256" key="3">
    <source>
        <dbReference type="ARBA" id="ARBA00022553"/>
    </source>
</evidence>
<dbReference type="Pfam" id="PF02518">
    <property type="entry name" value="HATPase_c"/>
    <property type="match status" value="1"/>
</dbReference>
<comment type="caution">
    <text evidence="14">The sequence shown here is derived from an EMBL/GenBank/DDBJ whole genome shotgun (WGS) entry which is preliminary data.</text>
</comment>
<dbReference type="Proteomes" id="UP000651057">
    <property type="component" value="Unassembled WGS sequence"/>
</dbReference>
<dbReference type="SUPFAM" id="SSF55874">
    <property type="entry name" value="ATPase domain of HSP90 chaperone/DNA topoisomerase II/histidine kinase"/>
    <property type="match status" value="1"/>
</dbReference>
<feature type="transmembrane region" description="Helical" evidence="11">
    <location>
        <begin position="441"/>
        <end position="461"/>
    </location>
</feature>
<evidence type="ECO:0000259" key="13">
    <source>
        <dbReference type="PROSITE" id="PS50109"/>
    </source>
</evidence>
<evidence type="ECO:0000256" key="6">
    <source>
        <dbReference type="ARBA" id="ARBA00022777"/>
    </source>
</evidence>
<dbReference type="PROSITE" id="PS50109">
    <property type="entry name" value="HIS_KIN"/>
    <property type="match status" value="1"/>
</dbReference>
<dbReference type="InterPro" id="IPR036890">
    <property type="entry name" value="HATPase_C_sf"/>
</dbReference>
<dbReference type="EMBL" id="JAERQJ010000003">
    <property type="protein sequence ID" value="MBL0683895.1"/>
    <property type="molecule type" value="Genomic_DNA"/>
</dbReference>
<keyword evidence="7" id="KW-0067">ATP-binding</keyword>
<evidence type="ECO:0000256" key="7">
    <source>
        <dbReference type="ARBA" id="ARBA00022840"/>
    </source>
</evidence>
<keyword evidence="3" id="KW-0597">Phosphoprotein</keyword>
<protein>
    <recommendedName>
        <fullName evidence="2">histidine kinase</fullName>
        <ecNumber evidence="2">2.7.13.3</ecNumber>
    </recommendedName>
</protein>
<keyword evidence="6" id="KW-0418">Kinase</keyword>
<organism evidence="14 15">
    <name type="scientific">Aquimarina mytili</name>
    <dbReference type="NCBI Taxonomy" id="874423"/>
    <lineage>
        <taxon>Bacteria</taxon>
        <taxon>Pseudomonadati</taxon>
        <taxon>Bacteroidota</taxon>
        <taxon>Flavobacteriia</taxon>
        <taxon>Flavobacteriales</taxon>
        <taxon>Flavobacteriaceae</taxon>
        <taxon>Aquimarina</taxon>
    </lineage>
</organism>
<dbReference type="Pfam" id="PF13181">
    <property type="entry name" value="TPR_8"/>
    <property type="match status" value="1"/>
</dbReference>
<evidence type="ECO:0000256" key="12">
    <source>
        <dbReference type="SAM" id="SignalP"/>
    </source>
</evidence>
<dbReference type="Pfam" id="PF13424">
    <property type="entry name" value="TPR_12"/>
    <property type="match status" value="1"/>
</dbReference>
<keyword evidence="11" id="KW-1133">Transmembrane helix</keyword>
<feature type="domain" description="Histidine kinase" evidence="13">
    <location>
        <begin position="612"/>
        <end position="697"/>
    </location>
</feature>
<accession>A0A936ZXU2</accession>
<dbReference type="InterPro" id="IPR011990">
    <property type="entry name" value="TPR-like_helical_dom_sf"/>
</dbReference>
<dbReference type="Gene3D" id="3.30.565.10">
    <property type="entry name" value="Histidine kinase-like ATPase, C-terminal domain"/>
    <property type="match status" value="1"/>
</dbReference>
<dbReference type="EC" id="2.7.13.3" evidence="2"/>
<dbReference type="SUPFAM" id="SSF48452">
    <property type="entry name" value="TPR-like"/>
    <property type="match status" value="2"/>
</dbReference>
<dbReference type="AlphaFoldDB" id="A0A936ZXU2"/>
<dbReference type="PROSITE" id="PS50005">
    <property type="entry name" value="TPR"/>
    <property type="match status" value="2"/>
</dbReference>
<feature type="chain" id="PRO_5037808571" description="histidine kinase" evidence="12">
    <location>
        <begin position="23"/>
        <end position="703"/>
    </location>
</feature>
<evidence type="ECO:0000256" key="9">
    <source>
        <dbReference type="PROSITE-ProRule" id="PRU00339"/>
    </source>
</evidence>
<reference evidence="14" key="1">
    <citation type="submission" date="2021-01" db="EMBL/GenBank/DDBJ databases">
        <authorList>
            <person name="Zhong Y.L."/>
        </authorList>
    </citation>
    <scope>NUCLEOTIDE SEQUENCE</scope>
    <source>
        <strain evidence="14">KCTC 23302</strain>
    </source>
</reference>
<evidence type="ECO:0000256" key="10">
    <source>
        <dbReference type="SAM" id="Coils"/>
    </source>
</evidence>
<dbReference type="Pfam" id="PF07730">
    <property type="entry name" value="HisKA_3"/>
    <property type="match status" value="1"/>
</dbReference>
<feature type="signal peptide" evidence="12">
    <location>
        <begin position="1"/>
        <end position="22"/>
    </location>
</feature>
<keyword evidence="12" id="KW-0732">Signal</keyword>
<evidence type="ECO:0000313" key="15">
    <source>
        <dbReference type="Proteomes" id="UP000651057"/>
    </source>
</evidence>
<keyword evidence="10" id="KW-0175">Coiled coil</keyword>
<sequence length="703" mass="81473">MLKLPLRAFLFLLLPISLTTFAQDNDTKLSYEENIYNREKKHIDKTNELLNRGDEKVYKKAHELLTILKAKRSLVNVNIILAQYFKNKAFIDSSIFYVNEALKFNISNDTLQAKIQSSAYNTLATNYTIKGLFEESKKWHLKGIEAAEKFNEEYFYYANTHGLARAYMEIGDFEKSLKLFKKCLEYKEEKQIIYGSYINIGSVYAMLEDFELSEKYLQKGLILAKKDSSHYAHAVITENLASNAQDQGKYDEAISLYNKTIKLSEQYGFYQLALISRMDIGNILLNQKKYQEAETLYLKALDQAIKLGYLEQQFIVYDNLKQIALNQLDYKNAFNYTSKYYHLKDSVNILQKDKEINELEVKYQTTQKEKEILLLQVENKNRKLELEIEKKENENQILSLQCSAEQIEVENVLLKKDQEIKQADLKIKEANLARQKTIRNIILYSFLVILIPIIGLLSVYYQKHRTQRQLNKKQEEVNQQKISTLLNEQELKMIKASIDGQDKERKRIAQELHDSICGNIAAIKLQLSNVVNDVQGSSLQTINVQLNDTYDQVRNLSHNLLPKKFIHNNFCDVLEEYFTSIGDASKLITTFTVYPREEINLLEELIQIETFKITQELITNTIKHANASSVELQLTLSESILNVLFEDNGVGFDTKHFKSGIGLENIKNRLQNMSGILSIDSRIHRGTIINIEIPTLVKNIEEV</sequence>
<dbReference type="InterPro" id="IPR003594">
    <property type="entry name" value="HATPase_dom"/>
</dbReference>
<keyword evidence="11" id="KW-0472">Membrane</keyword>
<evidence type="ECO:0000313" key="14">
    <source>
        <dbReference type="EMBL" id="MBL0683895.1"/>
    </source>
</evidence>
<dbReference type="InterPro" id="IPR019734">
    <property type="entry name" value="TPR_rpt"/>
</dbReference>
<feature type="coiled-coil region" evidence="10">
    <location>
        <begin position="349"/>
        <end position="410"/>
    </location>
</feature>
<dbReference type="InterPro" id="IPR011712">
    <property type="entry name" value="Sig_transdc_His_kin_sub3_dim/P"/>
</dbReference>
<dbReference type="Pfam" id="PF13374">
    <property type="entry name" value="TPR_10"/>
    <property type="match status" value="1"/>
</dbReference>
<dbReference type="CDD" id="cd16917">
    <property type="entry name" value="HATPase_UhpB-NarQ-NarX-like"/>
    <property type="match status" value="1"/>
</dbReference>
<dbReference type="Gene3D" id="1.25.40.10">
    <property type="entry name" value="Tetratricopeptide repeat domain"/>
    <property type="match status" value="2"/>
</dbReference>
<gene>
    <name evidence="14" type="ORF">JJQ60_10230</name>
</gene>
<dbReference type="GO" id="GO:0046983">
    <property type="term" value="F:protein dimerization activity"/>
    <property type="evidence" value="ECO:0007669"/>
    <property type="project" value="InterPro"/>
</dbReference>
<keyword evidence="15" id="KW-1185">Reference proteome</keyword>
<keyword evidence="11" id="KW-0812">Transmembrane</keyword>
<feature type="repeat" description="TPR" evidence="9">
    <location>
        <begin position="234"/>
        <end position="267"/>
    </location>
</feature>
<dbReference type="GO" id="GO:0016020">
    <property type="term" value="C:membrane"/>
    <property type="evidence" value="ECO:0007669"/>
    <property type="project" value="InterPro"/>
</dbReference>
<keyword evidence="4" id="KW-0808">Transferase</keyword>
<evidence type="ECO:0000256" key="2">
    <source>
        <dbReference type="ARBA" id="ARBA00012438"/>
    </source>
</evidence>
<evidence type="ECO:0000256" key="5">
    <source>
        <dbReference type="ARBA" id="ARBA00022741"/>
    </source>
</evidence>
<dbReference type="Gene3D" id="1.20.5.1930">
    <property type="match status" value="1"/>
</dbReference>
<dbReference type="PANTHER" id="PTHR24421">
    <property type="entry name" value="NITRATE/NITRITE SENSOR PROTEIN NARX-RELATED"/>
    <property type="match status" value="1"/>
</dbReference>
<evidence type="ECO:0000256" key="11">
    <source>
        <dbReference type="SAM" id="Phobius"/>
    </source>
</evidence>
<keyword evidence="8" id="KW-0902">Two-component regulatory system</keyword>
<dbReference type="RefSeq" id="WP_201919313.1">
    <property type="nucleotide sequence ID" value="NZ_BAABAX010000005.1"/>
</dbReference>
<proteinExistence type="predicted"/>
<name>A0A936ZXU2_9FLAO</name>
<feature type="repeat" description="TPR" evidence="9">
    <location>
        <begin position="157"/>
        <end position="190"/>
    </location>
</feature>
<evidence type="ECO:0000256" key="1">
    <source>
        <dbReference type="ARBA" id="ARBA00000085"/>
    </source>
</evidence>